<dbReference type="GO" id="GO:0006166">
    <property type="term" value="P:purine ribonucleoside salvage"/>
    <property type="evidence" value="ECO:0007669"/>
    <property type="project" value="UniProtKB-KW"/>
</dbReference>
<dbReference type="UniPathway" id="UPA00591">
    <property type="reaction ID" value="UER00648"/>
</dbReference>
<evidence type="ECO:0000256" key="5">
    <source>
        <dbReference type="ARBA" id="ARBA00011895"/>
    </source>
</evidence>
<feature type="domain" description="Phosphoribosyltransferase" evidence="16">
    <location>
        <begin position="82"/>
        <end position="230"/>
    </location>
</feature>
<comment type="similarity">
    <text evidence="4 15">Belongs to the purine/pyrimidine phosphoribosyltransferase family.</text>
</comment>
<comment type="catalytic activity">
    <reaction evidence="13">
        <text>GMP + diphosphate = guanine + 5-phospho-alpha-D-ribose 1-diphosphate</text>
        <dbReference type="Rhea" id="RHEA:25424"/>
        <dbReference type="ChEBI" id="CHEBI:16235"/>
        <dbReference type="ChEBI" id="CHEBI:33019"/>
        <dbReference type="ChEBI" id="CHEBI:58017"/>
        <dbReference type="ChEBI" id="CHEBI:58115"/>
        <dbReference type="EC" id="2.4.2.8"/>
    </reaction>
    <physiologicalReaction direction="right-to-left" evidence="13">
        <dbReference type="Rhea" id="RHEA:25426"/>
    </physiologicalReaction>
</comment>
<dbReference type="SUPFAM" id="SSF53271">
    <property type="entry name" value="PRTase-like"/>
    <property type="match status" value="1"/>
</dbReference>
<dbReference type="GO" id="GO:0000287">
    <property type="term" value="F:magnesium ion binding"/>
    <property type="evidence" value="ECO:0007669"/>
    <property type="project" value="TreeGrafter"/>
</dbReference>
<dbReference type="GO" id="GO:0052657">
    <property type="term" value="F:guanine phosphoribosyltransferase activity"/>
    <property type="evidence" value="ECO:0007669"/>
    <property type="project" value="UniProtKB-ARBA"/>
</dbReference>
<evidence type="ECO:0000256" key="9">
    <source>
        <dbReference type="ARBA" id="ARBA00022723"/>
    </source>
</evidence>
<dbReference type="GO" id="GO:0004422">
    <property type="term" value="F:hypoxanthine phosphoribosyltransferase activity"/>
    <property type="evidence" value="ECO:0007669"/>
    <property type="project" value="InterPro"/>
</dbReference>
<comment type="subcellular location">
    <subcellularLocation>
        <location evidence="2 15">Cytoplasm</location>
    </subcellularLocation>
</comment>
<keyword evidence="11 15" id="KW-0547">Nucleotide-binding</keyword>
<dbReference type="EMBL" id="CADCWE010000192">
    <property type="protein sequence ID" value="CAA9551161.1"/>
    <property type="molecule type" value="Genomic_DNA"/>
</dbReference>
<name>A0A6J4UJB4_9BACT</name>
<evidence type="ECO:0000256" key="3">
    <source>
        <dbReference type="ARBA" id="ARBA00004669"/>
    </source>
</evidence>
<dbReference type="GO" id="GO:0032263">
    <property type="term" value="P:GMP salvage"/>
    <property type="evidence" value="ECO:0007669"/>
    <property type="project" value="TreeGrafter"/>
</dbReference>
<dbReference type="GO" id="GO:0000166">
    <property type="term" value="F:nucleotide binding"/>
    <property type="evidence" value="ECO:0007669"/>
    <property type="project" value="UniProtKB-KW"/>
</dbReference>
<keyword evidence="9 15" id="KW-0479">Metal-binding</keyword>
<dbReference type="GO" id="GO:0006178">
    <property type="term" value="P:guanine salvage"/>
    <property type="evidence" value="ECO:0007669"/>
    <property type="project" value="TreeGrafter"/>
</dbReference>
<comment type="catalytic activity">
    <reaction evidence="14">
        <text>IMP + diphosphate = hypoxanthine + 5-phospho-alpha-D-ribose 1-diphosphate</text>
        <dbReference type="Rhea" id="RHEA:17973"/>
        <dbReference type="ChEBI" id="CHEBI:17368"/>
        <dbReference type="ChEBI" id="CHEBI:33019"/>
        <dbReference type="ChEBI" id="CHEBI:58017"/>
        <dbReference type="ChEBI" id="CHEBI:58053"/>
        <dbReference type="EC" id="2.4.2.8"/>
    </reaction>
    <physiologicalReaction direction="right-to-left" evidence="14">
        <dbReference type="Rhea" id="RHEA:17975"/>
    </physiologicalReaction>
</comment>
<comment type="pathway">
    <text evidence="3 15">Purine metabolism; IMP biosynthesis via salvage pathway; IMP from hypoxanthine: step 1/1.</text>
</comment>
<dbReference type="PANTHER" id="PTHR43340:SF1">
    <property type="entry name" value="HYPOXANTHINE PHOSPHORIBOSYLTRANSFERASE"/>
    <property type="match status" value="1"/>
</dbReference>
<evidence type="ECO:0000256" key="1">
    <source>
        <dbReference type="ARBA" id="ARBA00001946"/>
    </source>
</evidence>
<dbReference type="GO" id="GO:0032264">
    <property type="term" value="P:IMP salvage"/>
    <property type="evidence" value="ECO:0007669"/>
    <property type="project" value="UniProtKB-UniPathway"/>
</dbReference>
<accession>A0A6J4UJB4</accession>
<comment type="cofactor">
    <cofactor evidence="1 15">
        <name>Mg(2+)</name>
        <dbReference type="ChEBI" id="CHEBI:18420"/>
    </cofactor>
</comment>
<keyword evidence="8 15" id="KW-0808">Transferase</keyword>
<keyword evidence="7 15" id="KW-0328">Glycosyltransferase</keyword>
<evidence type="ECO:0000259" key="16">
    <source>
        <dbReference type="Pfam" id="PF00156"/>
    </source>
</evidence>
<dbReference type="Pfam" id="PF00156">
    <property type="entry name" value="Pribosyltran"/>
    <property type="match status" value="1"/>
</dbReference>
<evidence type="ECO:0000256" key="11">
    <source>
        <dbReference type="ARBA" id="ARBA00022741"/>
    </source>
</evidence>
<evidence type="ECO:0000313" key="17">
    <source>
        <dbReference type="EMBL" id="CAA9551161.1"/>
    </source>
</evidence>
<protein>
    <recommendedName>
        <fullName evidence="5 15">Hypoxanthine phosphoribosyltransferase</fullName>
        <ecNumber evidence="5 15">2.4.2.8</ecNumber>
    </recommendedName>
</protein>
<evidence type="ECO:0000256" key="15">
    <source>
        <dbReference type="RuleBase" id="RU364099"/>
    </source>
</evidence>
<keyword evidence="12 15" id="KW-0460">Magnesium</keyword>
<proteinExistence type="inferred from homology"/>
<evidence type="ECO:0000256" key="10">
    <source>
        <dbReference type="ARBA" id="ARBA00022726"/>
    </source>
</evidence>
<dbReference type="GO" id="GO:0005829">
    <property type="term" value="C:cytosol"/>
    <property type="evidence" value="ECO:0007669"/>
    <property type="project" value="TreeGrafter"/>
</dbReference>
<keyword evidence="10 15" id="KW-0660">Purine salvage</keyword>
<evidence type="ECO:0000256" key="12">
    <source>
        <dbReference type="ARBA" id="ARBA00022842"/>
    </source>
</evidence>
<organism evidence="17">
    <name type="scientific">uncultured Thermomicrobiales bacterium</name>
    <dbReference type="NCBI Taxonomy" id="1645740"/>
    <lineage>
        <taxon>Bacteria</taxon>
        <taxon>Pseudomonadati</taxon>
        <taxon>Thermomicrobiota</taxon>
        <taxon>Thermomicrobia</taxon>
        <taxon>Thermomicrobiales</taxon>
        <taxon>environmental samples</taxon>
    </lineage>
</organism>
<dbReference type="InterPro" id="IPR050408">
    <property type="entry name" value="HGPRT"/>
</dbReference>
<dbReference type="InterPro" id="IPR029057">
    <property type="entry name" value="PRTase-like"/>
</dbReference>
<dbReference type="PANTHER" id="PTHR43340">
    <property type="entry name" value="HYPOXANTHINE-GUANINE PHOSPHORIBOSYLTRANSFERASE"/>
    <property type="match status" value="1"/>
</dbReference>
<dbReference type="Gene3D" id="3.40.50.2020">
    <property type="match status" value="1"/>
</dbReference>
<dbReference type="AlphaFoldDB" id="A0A6J4UJB4"/>
<dbReference type="InterPro" id="IPR005904">
    <property type="entry name" value="Hxn_phspho_trans"/>
</dbReference>
<evidence type="ECO:0000256" key="8">
    <source>
        <dbReference type="ARBA" id="ARBA00022679"/>
    </source>
</evidence>
<reference evidence="17" key="1">
    <citation type="submission" date="2020-02" db="EMBL/GenBank/DDBJ databases">
        <authorList>
            <person name="Meier V. D."/>
        </authorList>
    </citation>
    <scope>NUCLEOTIDE SEQUENCE</scope>
    <source>
        <strain evidence="17">AVDCRST_MAG73</strain>
    </source>
</reference>
<evidence type="ECO:0000256" key="6">
    <source>
        <dbReference type="ARBA" id="ARBA00022490"/>
    </source>
</evidence>
<dbReference type="CDD" id="cd06223">
    <property type="entry name" value="PRTases_typeI"/>
    <property type="match status" value="1"/>
</dbReference>
<sequence>MTEMVTPDFYLAEHDLYVELTTMKQSLITRKHRKLRRLKELHPEINVVLLTRRDYYELLARVGYGAVEITSLPESDIERILYSPPEIATRVAELGEQISADYAGRSLVLIGLLKGVTFFLADLARSVTRPLAIDYLAVAPPRADEPGRVRFTKDLGLDIADRHVLLIEDIVTTGLTLDFVLQRLRRERPASLDVCVLFDKRERRLVDVPIRYTGFTIPNAFVVGYGLDYRELYRNLPFVCVLKSEAYARDHAGALDVVNGHPSPSSPPPVDDA</sequence>
<dbReference type="NCBIfam" id="TIGR01203">
    <property type="entry name" value="HGPRTase"/>
    <property type="match status" value="1"/>
</dbReference>
<evidence type="ECO:0000256" key="4">
    <source>
        <dbReference type="ARBA" id="ARBA00008391"/>
    </source>
</evidence>
<dbReference type="FunFam" id="3.40.50.2020:FF:000006">
    <property type="entry name" value="Hypoxanthine phosphoribosyltransferase"/>
    <property type="match status" value="1"/>
</dbReference>
<dbReference type="Gene3D" id="3.40.91.30">
    <property type="match status" value="1"/>
</dbReference>
<keyword evidence="6 15" id="KW-0963">Cytoplasm</keyword>
<dbReference type="EC" id="2.4.2.8" evidence="5 15"/>
<dbReference type="GO" id="GO:0046100">
    <property type="term" value="P:hypoxanthine metabolic process"/>
    <property type="evidence" value="ECO:0007669"/>
    <property type="project" value="TreeGrafter"/>
</dbReference>
<gene>
    <name evidence="17" type="ORF">AVDCRST_MAG73-2930</name>
</gene>
<dbReference type="InterPro" id="IPR000836">
    <property type="entry name" value="PRTase_dom"/>
</dbReference>
<evidence type="ECO:0000256" key="2">
    <source>
        <dbReference type="ARBA" id="ARBA00004496"/>
    </source>
</evidence>
<evidence type="ECO:0000256" key="14">
    <source>
        <dbReference type="ARBA" id="ARBA00049402"/>
    </source>
</evidence>
<evidence type="ECO:0000256" key="13">
    <source>
        <dbReference type="ARBA" id="ARBA00048811"/>
    </source>
</evidence>
<evidence type="ECO:0000256" key="7">
    <source>
        <dbReference type="ARBA" id="ARBA00022676"/>
    </source>
</evidence>